<dbReference type="GO" id="GO:0006351">
    <property type="term" value="P:DNA-templated transcription"/>
    <property type="evidence" value="ECO:0007669"/>
    <property type="project" value="InterPro"/>
</dbReference>
<dbReference type="GeneID" id="96010415"/>
<dbReference type="EMBL" id="JAAQHG020000053">
    <property type="protein sequence ID" value="KAL1582347.1"/>
    <property type="molecule type" value="Genomic_DNA"/>
</dbReference>
<evidence type="ECO:0000256" key="3">
    <source>
        <dbReference type="ARBA" id="ARBA00023125"/>
    </source>
</evidence>
<keyword evidence="4" id="KW-0804">Transcription</keyword>
<protein>
    <recommendedName>
        <fullName evidence="7">Xylanolytic transcriptional activator regulatory domain-containing protein</fullName>
    </recommendedName>
</protein>
<comment type="subcellular location">
    <subcellularLocation>
        <location evidence="1">Nucleus</location>
    </subcellularLocation>
</comment>
<feature type="compositionally biased region" description="Low complexity" evidence="6">
    <location>
        <begin position="420"/>
        <end position="434"/>
    </location>
</feature>
<dbReference type="PANTHER" id="PTHR47540:SF2">
    <property type="entry name" value="ZN(II)2CYS6 TRANSCRIPTION FACTOR (EUROFUNG)"/>
    <property type="match status" value="1"/>
</dbReference>
<evidence type="ECO:0000256" key="6">
    <source>
        <dbReference type="SAM" id="MobiDB-lite"/>
    </source>
</evidence>
<dbReference type="SMART" id="SM00906">
    <property type="entry name" value="Fungal_trans"/>
    <property type="match status" value="1"/>
</dbReference>
<evidence type="ECO:0000313" key="8">
    <source>
        <dbReference type="EMBL" id="KAL1582347.1"/>
    </source>
</evidence>
<dbReference type="CDD" id="cd12148">
    <property type="entry name" value="fungal_TF_MHR"/>
    <property type="match status" value="1"/>
</dbReference>
<keyword evidence="2" id="KW-0805">Transcription regulation</keyword>
<proteinExistence type="predicted"/>
<dbReference type="Pfam" id="PF04082">
    <property type="entry name" value="Fungal_trans"/>
    <property type="match status" value="1"/>
</dbReference>
<dbReference type="GO" id="GO:0043565">
    <property type="term" value="F:sequence-specific DNA binding"/>
    <property type="evidence" value="ECO:0007669"/>
    <property type="project" value="TreeGrafter"/>
</dbReference>
<keyword evidence="5" id="KW-0539">Nucleus</keyword>
<keyword evidence="9" id="KW-1185">Reference proteome</keyword>
<dbReference type="GO" id="GO:0045944">
    <property type="term" value="P:positive regulation of transcription by RNA polymerase II"/>
    <property type="evidence" value="ECO:0007669"/>
    <property type="project" value="TreeGrafter"/>
</dbReference>
<feature type="domain" description="Xylanolytic transcriptional activator regulatory" evidence="7">
    <location>
        <begin position="118"/>
        <end position="193"/>
    </location>
</feature>
<dbReference type="GO" id="GO:0008270">
    <property type="term" value="F:zinc ion binding"/>
    <property type="evidence" value="ECO:0007669"/>
    <property type="project" value="InterPro"/>
</dbReference>
<evidence type="ECO:0000256" key="2">
    <source>
        <dbReference type="ARBA" id="ARBA00023015"/>
    </source>
</evidence>
<dbReference type="InterPro" id="IPR051711">
    <property type="entry name" value="Stress_Response_Reg"/>
</dbReference>
<comment type="caution">
    <text evidence="8">The sequence shown here is derived from an EMBL/GenBank/DDBJ whole genome shotgun (WGS) entry which is preliminary data.</text>
</comment>
<evidence type="ECO:0000256" key="1">
    <source>
        <dbReference type="ARBA" id="ARBA00004123"/>
    </source>
</evidence>
<dbReference type="InterPro" id="IPR007219">
    <property type="entry name" value="XnlR_reg_dom"/>
</dbReference>
<gene>
    <name evidence="8" type="ORF">WHR41_08973</name>
</gene>
<dbReference type="RefSeq" id="XP_069225454.1">
    <property type="nucleotide sequence ID" value="XM_069377577.1"/>
</dbReference>
<dbReference type="AlphaFoldDB" id="A0AB34KEA9"/>
<dbReference type="GO" id="GO:0005634">
    <property type="term" value="C:nucleus"/>
    <property type="evidence" value="ECO:0007669"/>
    <property type="project" value="UniProtKB-SubCell"/>
</dbReference>
<name>A0AB34KEA9_9PEZI</name>
<evidence type="ECO:0000313" key="9">
    <source>
        <dbReference type="Proteomes" id="UP000803884"/>
    </source>
</evidence>
<dbReference type="PANTHER" id="PTHR47540">
    <property type="entry name" value="THIAMINE REPRESSIBLE GENES REGULATORY PROTEIN THI5"/>
    <property type="match status" value="1"/>
</dbReference>
<reference evidence="8 9" key="1">
    <citation type="journal article" date="2020" name="Microbiol. Resour. Announc.">
        <title>Draft Genome Sequence of a Cladosporium Species Isolated from the Mesophotic Ascidian Didemnum maculosum.</title>
        <authorList>
            <person name="Gioti A."/>
            <person name="Siaperas R."/>
            <person name="Nikolaivits E."/>
            <person name="Le Goff G."/>
            <person name="Ouazzani J."/>
            <person name="Kotoulas G."/>
            <person name="Topakas E."/>
        </authorList>
    </citation>
    <scope>NUCLEOTIDE SEQUENCE [LARGE SCALE GENOMIC DNA]</scope>
    <source>
        <strain evidence="8 9">TM138-S3</strain>
    </source>
</reference>
<feature type="compositionally biased region" description="Polar residues" evidence="6">
    <location>
        <begin position="442"/>
        <end position="453"/>
    </location>
</feature>
<feature type="region of interest" description="Disordered" evidence="6">
    <location>
        <begin position="419"/>
        <end position="453"/>
    </location>
</feature>
<organism evidence="8 9">
    <name type="scientific">Cladosporium halotolerans</name>
    <dbReference type="NCBI Taxonomy" id="1052096"/>
    <lineage>
        <taxon>Eukaryota</taxon>
        <taxon>Fungi</taxon>
        <taxon>Dikarya</taxon>
        <taxon>Ascomycota</taxon>
        <taxon>Pezizomycotina</taxon>
        <taxon>Dothideomycetes</taxon>
        <taxon>Dothideomycetidae</taxon>
        <taxon>Cladosporiales</taxon>
        <taxon>Cladosporiaceae</taxon>
        <taxon>Cladosporium</taxon>
    </lineage>
</organism>
<keyword evidence="3" id="KW-0238">DNA-binding</keyword>
<dbReference type="Proteomes" id="UP000803884">
    <property type="component" value="Unassembled WGS sequence"/>
</dbReference>
<evidence type="ECO:0000256" key="4">
    <source>
        <dbReference type="ARBA" id="ARBA00023163"/>
    </source>
</evidence>
<evidence type="ECO:0000256" key="5">
    <source>
        <dbReference type="ARBA" id="ARBA00023242"/>
    </source>
</evidence>
<sequence>MFVNRYFDFAMATYRFLHHPTVLQWVDRLPGHKNPHPLPPVQKAILLLVFATGTLYNVDDSHNVLPDRDGGRHLAGERYFQAAQKIIAGETGSLQLESVQARLAATLYLLNTSRLNQAWYLFGTTYQLVIALGLHRRSATYQIQKDYVLSECRKRSFWAAYTLDGYFSVMLGRPPFLNDDFVDQEYPQPLNDQDITPGEITRKSKGIDCLITASIQHAKLAHVVRRASKDQYLLHQVSEERQIQTAAQLNNEIAKWQDELPIFLSGAINPASLIPVFRRQVTVLRMACAHAIMLVNRPLILSRHAKPVGVQPHVEECLSAAKLMLELVLDFVADNHMFQGFWKTQYVTFNALSIVYVWIIQRKIGRLATVPSQYEESDLFNIAEAVQTPLAKATQSNAPNLRYTIILGELQREARRVIASASSNGDPGTSSSSDQAEASHIDTASLSGQPQSLGSAEWDLGSMDFPLDPNLWMQLDSFPFTDEHFHQGGYGFSTNTDLGGTM</sequence>
<evidence type="ECO:0000259" key="7">
    <source>
        <dbReference type="SMART" id="SM00906"/>
    </source>
</evidence>
<accession>A0AB34KEA9</accession>